<dbReference type="EMBL" id="SBJO01000075">
    <property type="protein sequence ID" value="KAF9763425.1"/>
    <property type="molecule type" value="Genomic_DNA"/>
</dbReference>
<accession>A0A9P6GYT4</accession>
<name>A0A9P6GYT4_9MICR</name>
<dbReference type="AlphaFoldDB" id="A0A9P6GYT4"/>
<sequence>MEEKYSLEKLKTFDEEKAIKWVVGISIEVENKKISEYIDKCKTIAIPEYLKRVRRISEKTSLFLLFVTQTTSKQMDNIHFKDRKRTFDSVLKLVGEVRVVLDICTRLDIDNRSFFYDVCIPNRRFLNIDEWNCYKDIWPSIYFKPNETLDIVKINHFIDKLEQIENPICAGTCMIVEEDIVSKEYDTDNILGHCILKSVSKVSNSQIGYLCTGFDAYLSHEPCVSCAMALVHGRIKRVFVFNKNTEGPFSKMKLCYNKNLNHRYTVYYINQLDFCDK</sequence>
<protein>
    <submittedName>
        <fullName evidence="1">Inactive tRNA-specific adenosine deaminase-like protein 3</fullName>
    </submittedName>
</protein>
<dbReference type="GO" id="GO:0003824">
    <property type="term" value="F:catalytic activity"/>
    <property type="evidence" value="ECO:0007669"/>
    <property type="project" value="InterPro"/>
</dbReference>
<evidence type="ECO:0000313" key="2">
    <source>
        <dbReference type="Proteomes" id="UP000740883"/>
    </source>
</evidence>
<comment type="caution">
    <text evidence="1">The sequence shown here is derived from an EMBL/GenBank/DDBJ whole genome shotgun (WGS) entry which is preliminary data.</text>
</comment>
<dbReference type="SUPFAM" id="SSF53927">
    <property type="entry name" value="Cytidine deaminase-like"/>
    <property type="match status" value="1"/>
</dbReference>
<keyword evidence="2" id="KW-1185">Reference proteome</keyword>
<gene>
    <name evidence="1" type="primary">adat3</name>
    <name evidence="1" type="ORF">NGRA_1259</name>
</gene>
<evidence type="ECO:0000313" key="1">
    <source>
        <dbReference type="EMBL" id="KAF9763425.1"/>
    </source>
</evidence>
<dbReference type="InterPro" id="IPR016193">
    <property type="entry name" value="Cytidine_deaminase-like"/>
</dbReference>
<dbReference type="OrthoDB" id="3180714at2759"/>
<dbReference type="Proteomes" id="UP000740883">
    <property type="component" value="Unassembled WGS sequence"/>
</dbReference>
<proteinExistence type="predicted"/>
<reference evidence="1 2" key="1">
    <citation type="journal article" date="2020" name="Genome Biol. Evol.">
        <title>Comparative genomics of strictly vertically transmitted, feminizing microsporidia endosymbionts of amphipod crustaceans.</title>
        <authorList>
            <person name="Cormier A."/>
            <person name="Chebbi M.A."/>
            <person name="Giraud I."/>
            <person name="Wattier R."/>
            <person name="Teixeira M."/>
            <person name="Gilbert C."/>
            <person name="Rigaud T."/>
            <person name="Cordaux R."/>
        </authorList>
    </citation>
    <scope>NUCLEOTIDE SEQUENCE [LARGE SCALE GENOMIC DNA]</scope>
    <source>
        <strain evidence="1 2">Ou3-Ou53</strain>
    </source>
</reference>
<dbReference type="Gene3D" id="3.40.140.10">
    <property type="entry name" value="Cytidine Deaminase, domain 2"/>
    <property type="match status" value="1"/>
</dbReference>
<organism evidence="1 2">
    <name type="scientific">Nosema granulosis</name>
    <dbReference type="NCBI Taxonomy" id="83296"/>
    <lineage>
        <taxon>Eukaryota</taxon>
        <taxon>Fungi</taxon>
        <taxon>Fungi incertae sedis</taxon>
        <taxon>Microsporidia</taxon>
        <taxon>Nosematidae</taxon>
        <taxon>Nosema</taxon>
    </lineage>
</organism>
<dbReference type="GO" id="GO:0006139">
    <property type="term" value="P:nucleobase-containing compound metabolic process"/>
    <property type="evidence" value="ECO:0007669"/>
    <property type="project" value="UniProtKB-ARBA"/>
</dbReference>